<proteinExistence type="predicted"/>
<organism evidence="4 5">
    <name type="scientific">Cinchona calisaya</name>
    <dbReference type="NCBI Taxonomy" id="153742"/>
    <lineage>
        <taxon>Eukaryota</taxon>
        <taxon>Viridiplantae</taxon>
        <taxon>Streptophyta</taxon>
        <taxon>Embryophyta</taxon>
        <taxon>Tracheophyta</taxon>
        <taxon>Spermatophyta</taxon>
        <taxon>Magnoliopsida</taxon>
        <taxon>eudicotyledons</taxon>
        <taxon>Gunneridae</taxon>
        <taxon>Pentapetalae</taxon>
        <taxon>asterids</taxon>
        <taxon>lamiids</taxon>
        <taxon>Gentianales</taxon>
        <taxon>Rubiaceae</taxon>
        <taxon>Cinchonoideae</taxon>
        <taxon>Cinchoneae</taxon>
        <taxon>Cinchona</taxon>
    </lineage>
</organism>
<dbReference type="Gene3D" id="3.30.565.10">
    <property type="entry name" value="Histidine kinase-like ATPase, C-terminal domain"/>
    <property type="match status" value="1"/>
</dbReference>
<dbReference type="InterPro" id="IPR050956">
    <property type="entry name" value="2C_system_His_kinase"/>
</dbReference>
<dbReference type="PANTHER" id="PTHR43719">
    <property type="entry name" value="TWO-COMPONENT HISTIDINE KINASE"/>
    <property type="match status" value="1"/>
</dbReference>
<evidence type="ECO:0000313" key="5">
    <source>
        <dbReference type="Proteomes" id="UP001630127"/>
    </source>
</evidence>
<comment type="catalytic activity">
    <reaction evidence="1">
        <text>ATP + protein L-histidine = ADP + protein N-phospho-L-histidine.</text>
        <dbReference type="EC" id="2.7.13.3"/>
    </reaction>
</comment>
<dbReference type="AlphaFoldDB" id="A0ABD2ZNU6"/>
<evidence type="ECO:0000313" key="4">
    <source>
        <dbReference type="EMBL" id="KAL3519408.1"/>
    </source>
</evidence>
<keyword evidence="3" id="KW-0597">Phosphoprotein</keyword>
<reference evidence="4 5" key="1">
    <citation type="submission" date="2024-11" db="EMBL/GenBank/DDBJ databases">
        <title>A near-complete genome assembly of Cinchona calisaya.</title>
        <authorList>
            <person name="Lian D.C."/>
            <person name="Zhao X.W."/>
            <person name="Wei L."/>
        </authorList>
    </citation>
    <scope>NUCLEOTIDE SEQUENCE [LARGE SCALE GENOMIC DNA]</scope>
    <source>
        <tissue evidence="4">Nenye</tissue>
    </source>
</reference>
<gene>
    <name evidence="4" type="ORF">ACH5RR_017557</name>
</gene>
<dbReference type="GO" id="GO:0004673">
    <property type="term" value="F:protein histidine kinase activity"/>
    <property type="evidence" value="ECO:0007669"/>
    <property type="project" value="UniProtKB-EC"/>
</dbReference>
<dbReference type="EC" id="2.7.13.3" evidence="2"/>
<dbReference type="EMBL" id="JBJUIK010000008">
    <property type="protein sequence ID" value="KAL3519408.1"/>
    <property type="molecule type" value="Genomic_DNA"/>
</dbReference>
<evidence type="ECO:0000256" key="3">
    <source>
        <dbReference type="ARBA" id="ARBA00022553"/>
    </source>
</evidence>
<dbReference type="InterPro" id="IPR036890">
    <property type="entry name" value="HATPase_C_sf"/>
</dbReference>
<evidence type="ECO:0000256" key="2">
    <source>
        <dbReference type="ARBA" id="ARBA00012438"/>
    </source>
</evidence>
<evidence type="ECO:0000256" key="1">
    <source>
        <dbReference type="ARBA" id="ARBA00000085"/>
    </source>
</evidence>
<dbReference type="SUPFAM" id="SSF55874">
    <property type="entry name" value="ATPase domain of HSP90 chaperone/DNA topoisomerase II/histidine kinase"/>
    <property type="match status" value="1"/>
</dbReference>
<accession>A0ABD2ZNU6</accession>
<name>A0ABD2ZNU6_9GENT</name>
<protein>
    <recommendedName>
        <fullName evidence="2">histidine kinase</fullName>
        <ecNumber evidence="2">2.7.13.3</ecNumber>
    </recommendedName>
</protein>
<dbReference type="Proteomes" id="UP001630127">
    <property type="component" value="Unassembled WGS sequence"/>
</dbReference>
<comment type="caution">
    <text evidence="4">The sequence shown here is derived from an EMBL/GenBank/DDBJ whole genome shotgun (WGS) entry which is preliminary data.</text>
</comment>
<keyword evidence="5" id="KW-1185">Reference proteome</keyword>
<sequence length="281" mass="30480">MSGFGLQRRIERQRGATMTLMELLRERIDTNTDRTIRRKSLSERLGLKGLGCCGPTWGLGPNNVNVRDDDDEDAQGGGVLELENEVINVSQAPPENGSTAVCSDGNPATSGMNLAEALEAERNFRVTQELDEMGQMAGLSSSPIRPNGSGTPFRMSLMRLLEETDGCDHGEWEKEGTRVGSDSVCCVCMGRKKGAAFIPYTNLDANQLDYAQTAHASGKDLIALINEVLDQAKIESGRLELEAVPFDLRADLDKVPEVVIGDPGRFRQIITNLVGNSIKVG</sequence>
<dbReference type="PANTHER" id="PTHR43719:SF35">
    <property type="entry name" value="HISTIDINE KINASE 2"/>
    <property type="match status" value="1"/>
</dbReference>